<proteinExistence type="predicted"/>
<dbReference type="SUPFAM" id="SSF51695">
    <property type="entry name" value="PLC-like phosphodiesterases"/>
    <property type="match status" value="1"/>
</dbReference>
<sequence>MPSKGIQLYTFIGIGKCQISYTVPGFSIIREQPGTYNDHLEVDKAHIQGLFNFVGRFQFKVSVNGKAITSQYVDINTLTGNMESGTMKSNVDQRSVVTNELVVTYGLYDAGQGQAGLPKSDQCYVTVTKNQSNWQGTMAPAGSTQEKSPFSLFVLPSAHDIGMNSMETADLLLQKAATPFLGVLKSVEVINTVANLMSDAILLGIAPNIIRSLAITQKDSLPAILAIGARYFEFRPAHLHKAVLTNAQIPDRLYFMHGPIPGMAFDHFLYDCIAFLMAHPLEIIVIQLRWDGVPAECARPSDEELAEYIRTALQSSNNTIITGSLDDMTKLSTHDLRNQRKRLILFKEVGILSTYDDASNATLNGDSIIAAFNKTLSTAAEDGKALVNLQCQATASNIKEVVVYSAVTANVSNSCLMSTKGICDSKTLPWIDRYALERLQAPGKPIVVMNDFIDGHTVEVGIVLSQRRLACYKK</sequence>
<evidence type="ECO:0000313" key="2">
    <source>
        <dbReference type="Proteomes" id="UP000447873"/>
    </source>
</evidence>
<evidence type="ECO:0000313" key="1">
    <source>
        <dbReference type="EMBL" id="KAE9967571.1"/>
    </source>
</evidence>
<comment type="caution">
    <text evidence="1">The sequence shown here is derived from an EMBL/GenBank/DDBJ whole genome shotgun (WGS) entry which is preliminary data.</text>
</comment>
<gene>
    <name evidence="1" type="ORF">EG328_008102</name>
</gene>
<dbReference type="AlphaFoldDB" id="A0A8H3YSA1"/>
<name>A0A8H3YSA1_VENIN</name>
<reference evidence="1 2" key="1">
    <citation type="submission" date="2018-12" db="EMBL/GenBank/DDBJ databases">
        <title>Venturia inaequalis Genome Resource.</title>
        <authorList>
            <person name="Lichtner F.J."/>
        </authorList>
    </citation>
    <scope>NUCLEOTIDE SEQUENCE [LARGE SCALE GENOMIC DNA]</scope>
    <source>
        <strain evidence="1 2">120213</strain>
    </source>
</reference>
<dbReference type="GO" id="GO:0008081">
    <property type="term" value="F:phosphoric diester hydrolase activity"/>
    <property type="evidence" value="ECO:0007669"/>
    <property type="project" value="InterPro"/>
</dbReference>
<evidence type="ECO:0008006" key="3">
    <source>
        <dbReference type="Google" id="ProtNLM"/>
    </source>
</evidence>
<dbReference type="Proteomes" id="UP000447873">
    <property type="component" value="Unassembled WGS sequence"/>
</dbReference>
<dbReference type="GO" id="GO:0006629">
    <property type="term" value="P:lipid metabolic process"/>
    <property type="evidence" value="ECO:0007669"/>
    <property type="project" value="InterPro"/>
</dbReference>
<accession>A0A8H3YSA1</accession>
<dbReference type="Gene3D" id="3.20.20.190">
    <property type="entry name" value="Phosphatidylinositol (PI) phosphodiesterase"/>
    <property type="match status" value="1"/>
</dbReference>
<dbReference type="PANTHER" id="PTHR13593">
    <property type="match status" value="1"/>
</dbReference>
<dbReference type="PANTHER" id="PTHR13593:SF146">
    <property type="entry name" value="PLC-LIKE PHOSPHODIESTERASE"/>
    <property type="match status" value="1"/>
</dbReference>
<dbReference type="InterPro" id="IPR051057">
    <property type="entry name" value="PI-PLC_domain"/>
</dbReference>
<organism evidence="1 2">
    <name type="scientific">Venturia inaequalis</name>
    <name type="common">Apple scab fungus</name>
    <dbReference type="NCBI Taxonomy" id="5025"/>
    <lineage>
        <taxon>Eukaryota</taxon>
        <taxon>Fungi</taxon>
        <taxon>Dikarya</taxon>
        <taxon>Ascomycota</taxon>
        <taxon>Pezizomycotina</taxon>
        <taxon>Dothideomycetes</taxon>
        <taxon>Pleosporomycetidae</taxon>
        <taxon>Venturiales</taxon>
        <taxon>Venturiaceae</taxon>
        <taxon>Venturia</taxon>
    </lineage>
</organism>
<dbReference type="InterPro" id="IPR017946">
    <property type="entry name" value="PLC-like_Pdiesterase_TIM-brl"/>
</dbReference>
<dbReference type="EMBL" id="WNWS01000449">
    <property type="protein sequence ID" value="KAE9967571.1"/>
    <property type="molecule type" value="Genomic_DNA"/>
</dbReference>
<protein>
    <recommendedName>
        <fullName evidence="3">PLC-like phosphodiesterase</fullName>
    </recommendedName>
</protein>